<feature type="non-terminal residue" evidence="2">
    <location>
        <position position="1"/>
    </location>
</feature>
<evidence type="ECO:0000313" key="3">
    <source>
        <dbReference type="Proteomes" id="UP001176940"/>
    </source>
</evidence>
<feature type="region of interest" description="Disordered" evidence="1">
    <location>
        <begin position="244"/>
        <end position="289"/>
    </location>
</feature>
<feature type="non-terminal residue" evidence="2">
    <location>
        <position position="289"/>
    </location>
</feature>
<name>A0ABN9LM63_9NEOB</name>
<proteinExistence type="predicted"/>
<reference evidence="2" key="1">
    <citation type="submission" date="2023-07" db="EMBL/GenBank/DDBJ databases">
        <authorList>
            <person name="Stuckert A."/>
        </authorList>
    </citation>
    <scope>NUCLEOTIDE SEQUENCE</scope>
</reference>
<comment type="caution">
    <text evidence="2">The sequence shown here is derived from an EMBL/GenBank/DDBJ whole genome shotgun (WGS) entry which is preliminary data.</text>
</comment>
<sequence length="289" mass="31901">VPPKTPGGFPFNWIRERKRGPTPFLFARKNPTPPGFNILNCHYPVPRVSVSLSCTPSVSVIILYPECERHYPVSRVSVSLSCTPSVSAIIQYPECQCHYFVPQCQFPLSCTPSVSVIILYPKCQCLYPVLSFIGFYPVEVDASEIGAGACFVSQREVLIAQNGEVLRYSSVPILCAARELSVKMSEMQMKTPKGGRSVAKKVKRLTCPLCISQAGMPYTPHFLWSRNHPPPCIRWGINSLRRPPGPAANVESDSDTLRGYSPSGGGRHKSQAMETLDRQGAPLSRFTTP</sequence>
<dbReference type="EMBL" id="CAUEEQ010024093">
    <property type="protein sequence ID" value="CAJ0945458.1"/>
    <property type="molecule type" value="Genomic_DNA"/>
</dbReference>
<organism evidence="2 3">
    <name type="scientific">Ranitomeya imitator</name>
    <name type="common">mimic poison frog</name>
    <dbReference type="NCBI Taxonomy" id="111125"/>
    <lineage>
        <taxon>Eukaryota</taxon>
        <taxon>Metazoa</taxon>
        <taxon>Chordata</taxon>
        <taxon>Craniata</taxon>
        <taxon>Vertebrata</taxon>
        <taxon>Euteleostomi</taxon>
        <taxon>Amphibia</taxon>
        <taxon>Batrachia</taxon>
        <taxon>Anura</taxon>
        <taxon>Neobatrachia</taxon>
        <taxon>Hyloidea</taxon>
        <taxon>Dendrobatidae</taxon>
        <taxon>Dendrobatinae</taxon>
        <taxon>Ranitomeya</taxon>
    </lineage>
</organism>
<dbReference type="Proteomes" id="UP001176940">
    <property type="component" value="Unassembled WGS sequence"/>
</dbReference>
<evidence type="ECO:0008006" key="4">
    <source>
        <dbReference type="Google" id="ProtNLM"/>
    </source>
</evidence>
<evidence type="ECO:0000313" key="2">
    <source>
        <dbReference type="EMBL" id="CAJ0945458.1"/>
    </source>
</evidence>
<gene>
    <name evidence="2" type="ORF">RIMI_LOCUS10910013</name>
</gene>
<protein>
    <recommendedName>
        <fullName evidence="4">Recombination activating protein 2</fullName>
    </recommendedName>
</protein>
<keyword evidence="3" id="KW-1185">Reference proteome</keyword>
<accession>A0ABN9LM63</accession>
<evidence type="ECO:0000256" key="1">
    <source>
        <dbReference type="SAM" id="MobiDB-lite"/>
    </source>
</evidence>